<comment type="function">
    <text evidence="7">Part of the tripartite ATP-independent periplasmic (TRAP) transport system.</text>
</comment>
<evidence type="ECO:0000259" key="8">
    <source>
        <dbReference type="Pfam" id="PF04290"/>
    </source>
</evidence>
<keyword evidence="3" id="KW-1003">Cell membrane</keyword>
<sequence>MHRKVTKLARFMAVLGGFVLVALILLTGVSVAGRVLNTFLHGSFMQGLSPDLAGRLIALGIGPVNGDYELVEAGMAFAVFAFLPLCQITGSHAYVDVFTAWLPPRASRVLRAVIEVAFAVILVVIAVQLHEGLQSKVRSGQSTFLLQTPVWWNYAASLLGAAIAALVGAYMAAVRALEAVSGRVIVAEGPEAVH</sequence>
<evidence type="ECO:0000256" key="6">
    <source>
        <dbReference type="ARBA" id="ARBA00023136"/>
    </source>
</evidence>
<keyword evidence="2 7" id="KW-0813">Transport</keyword>
<name>A0ABT2NQM4_9RHOB</name>
<evidence type="ECO:0000256" key="3">
    <source>
        <dbReference type="ARBA" id="ARBA00022475"/>
    </source>
</evidence>
<comment type="subunit">
    <text evidence="7">The complex comprises the extracytoplasmic solute receptor protein and the two transmembrane proteins.</text>
</comment>
<feature type="transmembrane region" description="Helical" evidence="7">
    <location>
        <begin position="75"/>
        <end position="97"/>
    </location>
</feature>
<comment type="similarity">
    <text evidence="7">Belongs to the TRAP transporter small permease family.</text>
</comment>
<evidence type="ECO:0000256" key="4">
    <source>
        <dbReference type="ARBA" id="ARBA00022692"/>
    </source>
</evidence>
<comment type="subcellular location">
    <subcellularLocation>
        <location evidence="7">Cell inner membrane</location>
        <topology evidence="7">Multi-pass membrane protein</topology>
    </subcellularLocation>
    <subcellularLocation>
        <location evidence="1">Cell membrane</location>
        <topology evidence="1">Multi-pass membrane protein</topology>
    </subcellularLocation>
</comment>
<evidence type="ECO:0000256" key="2">
    <source>
        <dbReference type="ARBA" id="ARBA00022448"/>
    </source>
</evidence>
<evidence type="ECO:0000313" key="10">
    <source>
        <dbReference type="Proteomes" id="UP001205601"/>
    </source>
</evidence>
<feature type="transmembrane region" description="Helical" evidence="7">
    <location>
        <begin position="109"/>
        <end position="130"/>
    </location>
</feature>
<organism evidence="9 10">
    <name type="scientific">Albidovulum sediminis</name>
    <dbReference type="NCBI Taxonomy" id="3066345"/>
    <lineage>
        <taxon>Bacteria</taxon>
        <taxon>Pseudomonadati</taxon>
        <taxon>Pseudomonadota</taxon>
        <taxon>Alphaproteobacteria</taxon>
        <taxon>Rhodobacterales</taxon>
        <taxon>Paracoccaceae</taxon>
        <taxon>Albidovulum</taxon>
    </lineage>
</organism>
<keyword evidence="7" id="KW-0997">Cell inner membrane</keyword>
<keyword evidence="6 7" id="KW-0472">Membrane</keyword>
<dbReference type="InterPro" id="IPR055348">
    <property type="entry name" value="DctQ"/>
</dbReference>
<dbReference type="EMBL" id="JAOCQF010000003">
    <property type="protein sequence ID" value="MCT8331227.1"/>
    <property type="molecule type" value="Genomic_DNA"/>
</dbReference>
<keyword evidence="10" id="KW-1185">Reference proteome</keyword>
<keyword evidence="5 7" id="KW-1133">Transmembrane helix</keyword>
<dbReference type="RefSeq" id="WP_261497106.1">
    <property type="nucleotide sequence ID" value="NZ_JAOCQF010000003.1"/>
</dbReference>
<reference evidence="10" key="1">
    <citation type="submission" date="2023-07" db="EMBL/GenBank/DDBJ databases">
        <title>Defluviimonas sediminis sp. nov., isolated from mangrove sediment.</title>
        <authorList>
            <person name="Liu L."/>
            <person name="Li J."/>
            <person name="Huang Y."/>
            <person name="Pan J."/>
            <person name="Li M."/>
        </authorList>
    </citation>
    <scope>NUCLEOTIDE SEQUENCE [LARGE SCALE GENOMIC DNA]</scope>
    <source>
        <strain evidence="10">FT324</strain>
    </source>
</reference>
<accession>A0ABT2NQM4</accession>
<gene>
    <name evidence="9" type="ORF">N5I32_17040</name>
</gene>
<feature type="transmembrane region" description="Helical" evidence="7">
    <location>
        <begin position="150"/>
        <end position="173"/>
    </location>
</feature>
<comment type="caution">
    <text evidence="9">The sequence shown here is derived from an EMBL/GenBank/DDBJ whole genome shotgun (WGS) entry which is preliminary data.</text>
</comment>
<evidence type="ECO:0000256" key="7">
    <source>
        <dbReference type="RuleBase" id="RU369079"/>
    </source>
</evidence>
<dbReference type="Pfam" id="PF04290">
    <property type="entry name" value="DctQ"/>
    <property type="match status" value="1"/>
</dbReference>
<dbReference type="Proteomes" id="UP001205601">
    <property type="component" value="Unassembled WGS sequence"/>
</dbReference>
<comment type="caution">
    <text evidence="7">Lacks conserved residue(s) required for the propagation of feature annotation.</text>
</comment>
<evidence type="ECO:0000256" key="5">
    <source>
        <dbReference type="ARBA" id="ARBA00022989"/>
    </source>
</evidence>
<protein>
    <recommendedName>
        <fullName evidence="7">TRAP transporter small permease protein</fullName>
    </recommendedName>
</protein>
<feature type="domain" description="Tripartite ATP-independent periplasmic transporters DctQ component" evidence="8">
    <location>
        <begin position="63"/>
        <end position="173"/>
    </location>
</feature>
<proteinExistence type="inferred from homology"/>
<keyword evidence="4 7" id="KW-0812">Transmembrane</keyword>
<evidence type="ECO:0000256" key="1">
    <source>
        <dbReference type="ARBA" id="ARBA00004651"/>
    </source>
</evidence>
<evidence type="ECO:0000313" key="9">
    <source>
        <dbReference type="EMBL" id="MCT8331227.1"/>
    </source>
</evidence>